<dbReference type="Gene3D" id="1.10.10.10">
    <property type="entry name" value="Winged helix-like DNA-binding domain superfamily/Winged helix DNA-binding domain"/>
    <property type="match status" value="1"/>
</dbReference>
<evidence type="ECO:0000256" key="2">
    <source>
        <dbReference type="ARBA" id="ARBA00023125"/>
    </source>
</evidence>
<dbReference type="PROSITE" id="PS50949">
    <property type="entry name" value="HTH_GNTR"/>
    <property type="match status" value="1"/>
</dbReference>
<dbReference type="PANTHER" id="PTHR43537:SF45">
    <property type="entry name" value="GNTR FAMILY REGULATORY PROTEIN"/>
    <property type="match status" value="1"/>
</dbReference>
<evidence type="ECO:0000313" key="5">
    <source>
        <dbReference type="EMBL" id="SUD41742.1"/>
    </source>
</evidence>
<dbReference type="GeneID" id="57608126"/>
<dbReference type="InterPro" id="IPR036388">
    <property type="entry name" value="WH-like_DNA-bd_sf"/>
</dbReference>
<keyword evidence="3" id="KW-0804">Transcription</keyword>
<protein>
    <submittedName>
        <fullName evidence="5">GntR family transcriptional regulator</fullName>
    </submittedName>
</protein>
<dbReference type="SUPFAM" id="SSF48008">
    <property type="entry name" value="GntR ligand-binding domain-like"/>
    <property type="match status" value="1"/>
</dbReference>
<dbReference type="SMART" id="SM00345">
    <property type="entry name" value="HTH_GNTR"/>
    <property type="match status" value="1"/>
</dbReference>
<dbReference type="InterPro" id="IPR000524">
    <property type="entry name" value="Tscrpt_reg_HTH_GntR"/>
</dbReference>
<dbReference type="Pfam" id="PF07729">
    <property type="entry name" value="FCD"/>
    <property type="match status" value="1"/>
</dbReference>
<accession>A0A379IZY9</accession>
<evidence type="ECO:0000256" key="1">
    <source>
        <dbReference type="ARBA" id="ARBA00023015"/>
    </source>
</evidence>
<dbReference type="GO" id="GO:0003700">
    <property type="term" value="F:DNA-binding transcription factor activity"/>
    <property type="evidence" value="ECO:0007669"/>
    <property type="project" value="InterPro"/>
</dbReference>
<dbReference type="GO" id="GO:0003677">
    <property type="term" value="F:DNA binding"/>
    <property type="evidence" value="ECO:0007669"/>
    <property type="project" value="UniProtKB-KW"/>
</dbReference>
<dbReference type="InterPro" id="IPR011711">
    <property type="entry name" value="GntR_C"/>
</dbReference>
<gene>
    <name evidence="5" type="primary">ydfH_3</name>
    <name evidence="5" type="ORF">NCTC10899_04623</name>
</gene>
<feature type="domain" description="HTH gntR-type" evidence="4">
    <location>
        <begin position="9"/>
        <end position="76"/>
    </location>
</feature>
<dbReference type="CDD" id="cd07377">
    <property type="entry name" value="WHTH_GntR"/>
    <property type="match status" value="1"/>
</dbReference>
<dbReference type="SMART" id="SM00895">
    <property type="entry name" value="FCD"/>
    <property type="match status" value="1"/>
</dbReference>
<proteinExistence type="predicted"/>
<reference evidence="5 6" key="1">
    <citation type="submission" date="2018-06" db="EMBL/GenBank/DDBJ databases">
        <authorList>
            <consortium name="Pathogen Informatics"/>
            <person name="Doyle S."/>
        </authorList>
    </citation>
    <scope>NUCLEOTIDE SEQUENCE [LARGE SCALE GENOMIC DNA]</scope>
    <source>
        <strain evidence="5 6">NCTC10899</strain>
    </source>
</reference>
<dbReference type="PANTHER" id="PTHR43537">
    <property type="entry name" value="TRANSCRIPTIONAL REGULATOR, GNTR FAMILY"/>
    <property type="match status" value="1"/>
</dbReference>
<dbReference type="SUPFAM" id="SSF46785">
    <property type="entry name" value="Winged helix' DNA-binding domain"/>
    <property type="match status" value="1"/>
</dbReference>
<evidence type="ECO:0000313" key="6">
    <source>
        <dbReference type="Proteomes" id="UP000254260"/>
    </source>
</evidence>
<dbReference type="Proteomes" id="UP000254260">
    <property type="component" value="Unassembled WGS sequence"/>
</dbReference>
<dbReference type="Pfam" id="PF00392">
    <property type="entry name" value="GntR"/>
    <property type="match status" value="1"/>
</dbReference>
<keyword evidence="1" id="KW-0805">Transcription regulation</keyword>
<dbReference type="Gene3D" id="1.20.120.530">
    <property type="entry name" value="GntR ligand-binding domain-like"/>
    <property type="match status" value="1"/>
</dbReference>
<dbReference type="InterPro" id="IPR036390">
    <property type="entry name" value="WH_DNA-bd_sf"/>
</dbReference>
<sequence>MPRATERPQSLAERIYAQLKDDIFEFRLMPGERFSEGQVAERMAASRTPVRQALHRLQREGFLDVHFRSGWQVRPLDFVQFDELYELRIVLELDAVRRLCQRPKDEHPPALQDLARTWMVRKNEQLQDGSAVSQLDEAFHCQLLEAAGNREMARVHRDVSEKIRILRRLDFTQARRIDLTYAEHQRILEAILTRRSEEAQQLLKGHIEVSKAEVHSITLHRLYGARQRVEQMPEQPGHDLHA</sequence>
<organism evidence="5 6">
    <name type="scientific">Ectopseudomonas mendocina</name>
    <name type="common">Pseudomonas mendocina</name>
    <dbReference type="NCBI Taxonomy" id="300"/>
    <lineage>
        <taxon>Bacteria</taxon>
        <taxon>Pseudomonadati</taxon>
        <taxon>Pseudomonadota</taxon>
        <taxon>Gammaproteobacteria</taxon>
        <taxon>Pseudomonadales</taxon>
        <taxon>Pseudomonadaceae</taxon>
        <taxon>Ectopseudomonas</taxon>
    </lineage>
</organism>
<dbReference type="OrthoDB" id="9799812at2"/>
<evidence type="ECO:0000259" key="4">
    <source>
        <dbReference type="PROSITE" id="PS50949"/>
    </source>
</evidence>
<name>A0A379IZY9_ECTME</name>
<keyword evidence="2" id="KW-0238">DNA-binding</keyword>
<dbReference type="EMBL" id="UGUU01000001">
    <property type="protein sequence ID" value="SUD41742.1"/>
    <property type="molecule type" value="Genomic_DNA"/>
</dbReference>
<evidence type="ECO:0000256" key="3">
    <source>
        <dbReference type="ARBA" id="ARBA00023163"/>
    </source>
</evidence>
<dbReference type="AlphaFoldDB" id="A0A379IZY9"/>
<dbReference type="InterPro" id="IPR008920">
    <property type="entry name" value="TF_FadR/GntR_C"/>
</dbReference>
<dbReference type="RefSeq" id="WP_013713931.1">
    <property type="nucleotide sequence ID" value="NZ_CP060288.1"/>
</dbReference>